<feature type="region of interest" description="Disordered" evidence="1">
    <location>
        <begin position="24"/>
        <end position="49"/>
    </location>
</feature>
<evidence type="ECO:0000313" key="2">
    <source>
        <dbReference type="EMBL" id="MEE4543986.1"/>
    </source>
</evidence>
<evidence type="ECO:0000256" key="1">
    <source>
        <dbReference type="SAM" id="MobiDB-lite"/>
    </source>
</evidence>
<protein>
    <submittedName>
        <fullName evidence="2">Uncharacterized protein</fullName>
    </submittedName>
</protein>
<reference evidence="2 3" key="1">
    <citation type="submission" date="2023-12" db="EMBL/GenBank/DDBJ databases">
        <title>Streptomyces sp. V4-01.</title>
        <authorList>
            <person name="Somphong A."/>
            <person name="Phongsopitanun W."/>
        </authorList>
    </citation>
    <scope>NUCLEOTIDE SEQUENCE [LARGE SCALE GENOMIC DNA]</scope>
    <source>
        <strain evidence="2 3">V4-01</strain>
    </source>
</reference>
<gene>
    <name evidence="2" type="ORF">V2S66_18670</name>
</gene>
<sequence length="149" mass="16489">MRRKFDQIAATALHLSPYDFDAPLREATPDPAPAQPASETGEDFLPPSLRARGQRQYKGRMMRFAGSLEIDGTVRTCPQCGVDRDWLVLCSGLHIWLRCRSAHETYEPALNSTWYDGICGPIGGTFSTKDEGVTKEGFDGTFSGITFPE</sequence>
<accession>A0ABU7PDY3</accession>
<name>A0ABU7PDY3_9ACTN</name>
<dbReference type="Proteomes" id="UP001344658">
    <property type="component" value="Unassembled WGS sequence"/>
</dbReference>
<organism evidence="2 3">
    <name type="scientific">Actinacidiphila polyblastidii</name>
    <dbReference type="NCBI Taxonomy" id="3110430"/>
    <lineage>
        <taxon>Bacteria</taxon>
        <taxon>Bacillati</taxon>
        <taxon>Actinomycetota</taxon>
        <taxon>Actinomycetes</taxon>
        <taxon>Kitasatosporales</taxon>
        <taxon>Streptomycetaceae</taxon>
        <taxon>Actinacidiphila</taxon>
    </lineage>
</organism>
<proteinExistence type="predicted"/>
<keyword evidence="3" id="KW-1185">Reference proteome</keyword>
<dbReference type="RefSeq" id="WP_330796882.1">
    <property type="nucleotide sequence ID" value="NZ_JAZEWV010000014.1"/>
</dbReference>
<dbReference type="EMBL" id="JAZEWV010000014">
    <property type="protein sequence ID" value="MEE4543986.1"/>
    <property type="molecule type" value="Genomic_DNA"/>
</dbReference>
<comment type="caution">
    <text evidence="2">The sequence shown here is derived from an EMBL/GenBank/DDBJ whole genome shotgun (WGS) entry which is preliminary data.</text>
</comment>
<evidence type="ECO:0000313" key="3">
    <source>
        <dbReference type="Proteomes" id="UP001344658"/>
    </source>
</evidence>